<evidence type="ECO:0000313" key="5">
    <source>
        <dbReference type="EMBL" id="MCD7448361.1"/>
    </source>
</evidence>
<dbReference type="Proteomes" id="UP000823775">
    <property type="component" value="Unassembled WGS sequence"/>
</dbReference>
<dbReference type="InterPro" id="IPR036651">
    <property type="entry name" value="Gln_synt_N_sf"/>
</dbReference>
<dbReference type="Gene3D" id="3.30.590.10">
    <property type="entry name" value="Glutamine synthetase/guanido kinase, catalytic domain"/>
    <property type="match status" value="1"/>
</dbReference>
<evidence type="ECO:0000256" key="1">
    <source>
        <dbReference type="ARBA" id="ARBA00022598"/>
    </source>
</evidence>
<gene>
    <name evidence="5" type="ORF">HAX54_041096</name>
</gene>
<dbReference type="InterPro" id="IPR008146">
    <property type="entry name" value="Gln_synth_cat_dom"/>
</dbReference>
<feature type="domain" description="GS catalytic" evidence="4">
    <location>
        <begin position="175"/>
        <end position="394"/>
    </location>
</feature>
<evidence type="ECO:0000313" key="6">
    <source>
        <dbReference type="Proteomes" id="UP000823775"/>
    </source>
</evidence>
<keyword evidence="6" id="KW-1185">Reference proteome</keyword>
<proteinExistence type="inferred from homology"/>
<dbReference type="PANTHER" id="PTHR43785:SF7">
    <property type="entry name" value="GLUTAMINE SYNTHETASE-LIKE"/>
    <property type="match status" value="1"/>
</dbReference>
<evidence type="ECO:0000256" key="2">
    <source>
        <dbReference type="PROSITE-ProRule" id="PRU01331"/>
    </source>
</evidence>
<dbReference type="EMBL" id="JACEIK010000059">
    <property type="protein sequence ID" value="MCD7448361.1"/>
    <property type="molecule type" value="Genomic_DNA"/>
</dbReference>
<dbReference type="SUPFAM" id="SSF55931">
    <property type="entry name" value="Glutamine synthetase/guanido kinase"/>
    <property type="match status" value="1"/>
</dbReference>
<dbReference type="PROSITE" id="PS51987">
    <property type="entry name" value="GS_CATALYTIC"/>
    <property type="match status" value="1"/>
</dbReference>
<accession>A0ABS8RQ51</accession>
<comment type="similarity">
    <text evidence="2 3">Belongs to the glutamine synthetase family.</text>
</comment>
<dbReference type="Pfam" id="PF00120">
    <property type="entry name" value="Gln-synt_C"/>
    <property type="match status" value="1"/>
</dbReference>
<evidence type="ECO:0000256" key="3">
    <source>
        <dbReference type="RuleBase" id="RU000384"/>
    </source>
</evidence>
<dbReference type="SMART" id="SM01230">
    <property type="entry name" value="Gln-synt_C"/>
    <property type="match status" value="1"/>
</dbReference>
<reference evidence="5 6" key="1">
    <citation type="journal article" date="2021" name="BMC Genomics">
        <title>Datura genome reveals duplications of psychoactive alkaloid biosynthetic genes and high mutation rate following tissue culture.</title>
        <authorList>
            <person name="Rajewski A."/>
            <person name="Carter-House D."/>
            <person name="Stajich J."/>
            <person name="Litt A."/>
        </authorList>
    </citation>
    <scope>NUCLEOTIDE SEQUENCE [LARGE SCALE GENOMIC DNA]</scope>
    <source>
        <strain evidence="5">AR-01</strain>
    </source>
</reference>
<dbReference type="PANTHER" id="PTHR43785">
    <property type="entry name" value="GAMMA-GLUTAMYLPUTRESCINE SYNTHETASE"/>
    <property type="match status" value="1"/>
</dbReference>
<protein>
    <recommendedName>
        <fullName evidence="4">GS catalytic domain-containing protein</fullName>
    </recommendedName>
</protein>
<evidence type="ECO:0000259" key="4">
    <source>
        <dbReference type="PROSITE" id="PS51987"/>
    </source>
</evidence>
<comment type="caution">
    <text evidence="5">The sequence shown here is derived from an EMBL/GenBank/DDBJ whole genome shotgun (WGS) entry which is preliminary data.</text>
</comment>
<organism evidence="5 6">
    <name type="scientific">Datura stramonium</name>
    <name type="common">Jimsonweed</name>
    <name type="synonym">Common thornapple</name>
    <dbReference type="NCBI Taxonomy" id="4076"/>
    <lineage>
        <taxon>Eukaryota</taxon>
        <taxon>Viridiplantae</taxon>
        <taxon>Streptophyta</taxon>
        <taxon>Embryophyta</taxon>
        <taxon>Tracheophyta</taxon>
        <taxon>Spermatophyta</taxon>
        <taxon>Magnoliopsida</taxon>
        <taxon>eudicotyledons</taxon>
        <taxon>Gunneridae</taxon>
        <taxon>Pentapetalae</taxon>
        <taxon>asterids</taxon>
        <taxon>lamiids</taxon>
        <taxon>Solanales</taxon>
        <taxon>Solanaceae</taxon>
        <taxon>Solanoideae</taxon>
        <taxon>Datureae</taxon>
        <taxon>Datura</taxon>
    </lineage>
</organism>
<keyword evidence="1" id="KW-0436">Ligase</keyword>
<name>A0ABS8RQ51_DATST</name>
<sequence length="394" mass="43633">MCPTVLKGSFISGFCVPSSAKIVREVVFSVLRDACIDGDLSIPEALAVVKDIFAETAKKFYKLDVSSRYSDVEPHHLSTSFQKEQNGSLTDVTLVIPQQRFYSSVKKHGLGLSVECMGMTSVCDDVAQDTWLPPSGEVRNVPDLSTKCRVPWAKHQEMVLADMLIEPGKAWQYCPRDVLRRFSKILEDDYGLVLTVGVEVEFYILKTILKDDKVEVQSFDRTPYCSTAATDAASSVLDEIVASMQSLNINVEQIHSEAGKGQFEIVLGYTDAITQANNLVYTHEVIKGIARKHGLLATFMPKYSPDGSWPYREEQSAHDAGSGSHVHISLSKNGENVFTASGDYNRYGMSKFGESFMAGVLSHVRSICVFTCPIPNSYERFKNKAWNGLFFVGG</sequence>
<dbReference type="Gene3D" id="3.20.20.140">
    <property type="entry name" value="Metal-dependent hydrolases"/>
    <property type="match status" value="1"/>
</dbReference>
<dbReference type="InterPro" id="IPR014746">
    <property type="entry name" value="Gln_synth/guanido_kin_cat_dom"/>
</dbReference>
<dbReference type="Gene3D" id="3.10.20.70">
    <property type="entry name" value="Glutamine synthetase, N-terminal domain"/>
    <property type="match status" value="1"/>
</dbReference>